<keyword evidence="3" id="KW-0808">Transferase</keyword>
<evidence type="ECO:0000256" key="1">
    <source>
        <dbReference type="ARBA" id="ARBA00006739"/>
    </source>
</evidence>
<dbReference type="Proteomes" id="UP000191025">
    <property type="component" value="Unassembled WGS sequence"/>
</dbReference>
<dbReference type="PANTHER" id="PTHR43685:SF5">
    <property type="entry name" value="GLYCOSYLTRANSFERASE EPSE-RELATED"/>
    <property type="match status" value="1"/>
</dbReference>
<dbReference type="SUPFAM" id="SSF53448">
    <property type="entry name" value="Nucleotide-diphospho-sugar transferases"/>
    <property type="match status" value="1"/>
</dbReference>
<evidence type="ECO:0000256" key="3">
    <source>
        <dbReference type="ARBA" id="ARBA00022679"/>
    </source>
</evidence>
<gene>
    <name evidence="5" type="ORF">B5J94_07520</name>
</gene>
<dbReference type="AlphaFoldDB" id="A0A1V4GUC8"/>
<proteinExistence type="inferred from homology"/>
<evidence type="ECO:0000259" key="4">
    <source>
        <dbReference type="Pfam" id="PF00535"/>
    </source>
</evidence>
<evidence type="ECO:0000313" key="6">
    <source>
        <dbReference type="Proteomes" id="UP000191025"/>
    </source>
</evidence>
<dbReference type="Gene3D" id="3.90.550.10">
    <property type="entry name" value="Spore Coat Polysaccharide Biosynthesis Protein SpsA, Chain A"/>
    <property type="match status" value="1"/>
</dbReference>
<feature type="domain" description="Glycosyltransferase 2-like" evidence="4">
    <location>
        <begin position="6"/>
        <end position="168"/>
    </location>
</feature>
<dbReference type="EMBL" id="MXAN01000051">
    <property type="protein sequence ID" value="OPH36213.1"/>
    <property type="molecule type" value="Genomic_DNA"/>
</dbReference>
<keyword evidence="2" id="KW-0328">Glycosyltransferase</keyword>
<dbReference type="InterPro" id="IPR001173">
    <property type="entry name" value="Glyco_trans_2-like"/>
</dbReference>
<name>A0A1V4GUC8_MORLA</name>
<organism evidence="5 6">
    <name type="scientific">Moraxella lacunata</name>
    <dbReference type="NCBI Taxonomy" id="477"/>
    <lineage>
        <taxon>Bacteria</taxon>
        <taxon>Pseudomonadati</taxon>
        <taxon>Pseudomonadota</taxon>
        <taxon>Gammaproteobacteria</taxon>
        <taxon>Moraxellales</taxon>
        <taxon>Moraxellaceae</taxon>
        <taxon>Moraxella</taxon>
    </lineage>
</organism>
<dbReference type="InterPro" id="IPR029044">
    <property type="entry name" value="Nucleotide-diphossugar_trans"/>
</dbReference>
<comment type="similarity">
    <text evidence="1">Belongs to the glycosyltransferase 2 family.</text>
</comment>
<dbReference type="InterPro" id="IPR050834">
    <property type="entry name" value="Glycosyltransf_2"/>
</dbReference>
<dbReference type="Pfam" id="PF00535">
    <property type="entry name" value="Glycos_transf_2"/>
    <property type="match status" value="1"/>
</dbReference>
<accession>A0A1V4GUC8</accession>
<dbReference type="PANTHER" id="PTHR43685">
    <property type="entry name" value="GLYCOSYLTRANSFERASE"/>
    <property type="match status" value="1"/>
</dbReference>
<comment type="caution">
    <text evidence="5">The sequence shown here is derived from an EMBL/GenBank/DDBJ whole genome shotgun (WGS) entry which is preliminary data.</text>
</comment>
<reference evidence="6" key="1">
    <citation type="submission" date="2017-03" db="EMBL/GenBank/DDBJ databases">
        <title>Draft genome sequence of Moraxella equi CCUG 4950T type strain.</title>
        <authorList>
            <person name="Salva-Serra F."/>
            <person name="Engstrom-Jakobsson H."/>
            <person name="Thorell K."/>
            <person name="Jaen-Luchoro D."/>
            <person name="Gonzales-Siles L."/>
            <person name="Karlsson R."/>
            <person name="Yazdan S."/>
            <person name="Boulund F."/>
            <person name="Johnning A."/>
            <person name="Engstrand L."/>
            <person name="Kristiansson E."/>
            <person name="Moore E."/>
        </authorList>
    </citation>
    <scope>NUCLEOTIDE SEQUENCE [LARGE SCALE GENOMIC DNA]</scope>
    <source>
        <strain evidence="6">CCUG 4441</strain>
    </source>
</reference>
<dbReference type="RefSeq" id="WP_062499144.1">
    <property type="nucleotide sequence ID" value="NZ_MXAN01000051.1"/>
</dbReference>
<evidence type="ECO:0000313" key="5">
    <source>
        <dbReference type="EMBL" id="OPH36213.1"/>
    </source>
</evidence>
<sequence length="274" mass="32099">MNIGFSVLMSIYCKENPKFLHECLKSIWDNQTLKPNQIVLVKDGELTDELEKIIQDWQNKLKGILKIVPLLQNVGLAKALNAGLEHCEHEWVFRMDTDDICMSDRFQKQIDFIKANPSIVLFGGQVQEFNQQIDDLKMIKSVPTSHEQICHFATKRNPFNHMTIAYKKLVILSLDSYQHHWFMEDYNLWLRVIGNGYQVSNLSDILVYARVGNGMHGRRRGWQYIKSEWQLFQLKNQLNVHGVFYGGSIFILRTIPRLLPQPILGLLYRLLRKR</sequence>
<protein>
    <submittedName>
        <fullName evidence="5">Amylovoran biosynthesis protein AmsE</fullName>
    </submittedName>
</protein>
<evidence type="ECO:0000256" key="2">
    <source>
        <dbReference type="ARBA" id="ARBA00022676"/>
    </source>
</evidence>
<dbReference type="GO" id="GO:0016757">
    <property type="term" value="F:glycosyltransferase activity"/>
    <property type="evidence" value="ECO:0007669"/>
    <property type="project" value="UniProtKB-KW"/>
</dbReference>